<organism evidence="1 2">
    <name type="scientific">Mucor flavus</name>
    <dbReference type="NCBI Taxonomy" id="439312"/>
    <lineage>
        <taxon>Eukaryota</taxon>
        <taxon>Fungi</taxon>
        <taxon>Fungi incertae sedis</taxon>
        <taxon>Mucoromycota</taxon>
        <taxon>Mucoromycotina</taxon>
        <taxon>Mucoromycetes</taxon>
        <taxon>Mucorales</taxon>
        <taxon>Mucorineae</taxon>
        <taxon>Mucoraceae</taxon>
        <taxon>Mucor</taxon>
    </lineage>
</organism>
<dbReference type="Proteomes" id="UP001473302">
    <property type="component" value="Unassembled WGS sequence"/>
</dbReference>
<proteinExistence type="predicted"/>
<keyword evidence="2" id="KW-1185">Reference proteome</keyword>
<evidence type="ECO:0000313" key="1">
    <source>
        <dbReference type="EMBL" id="GAA5808435.1"/>
    </source>
</evidence>
<sequence>MSKLILNNDDVINIVVSVIIGDNASNKYSTKPTEWPNFKRSDVLYCPLSRKDLKSHPPLLIEIQYSADMNFFHCFLINKQTVSDHLENKPLEPLVALAHFIIEGKSALVSMEKGDDETIKKLYTIAKQIVSHEILNEKTSTTAFEELYCHAINGLNQTKEILLETPNTEDTNKRAIDCLESYTEALGNIHKKRFEETPADNCETLSVESASTFDTPSFNVSTSATISIPSSSRGLKREDRETNWEFISEYRTQHGSNMDWEKCFSEGKKKGLLQQYSTPKSLKAAFYRYKC</sequence>
<dbReference type="EMBL" id="BAABUK010000003">
    <property type="protein sequence ID" value="GAA5808435.1"/>
    <property type="molecule type" value="Genomic_DNA"/>
</dbReference>
<comment type="caution">
    <text evidence="1">The sequence shown here is derived from an EMBL/GenBank/DDBJ whole genome shotgun (WGS) entry which is preliminary data.</text>
</comment>
<protein>
    <submittedName>
        <fullName evidence="1">Uncharacterized protein</fullName>
    </submittedName>
</protein>
<gene>
    <name evidence="1" type="ORF">MFLAVUS_001826</name>
</gene>
<accession>A0ABP9YNJ6</accession>
<reference evidence="1 2" key="1">
    <citation type="submission" date="2024-04" db="EMBL/GenBank/DDBJ databases">
        <title>genome sequences of Mucor flavus KT1a and Helicostylum pulchrum KT1b strains isolated from the surface of a dry-aged beef.</title>
        <authorList>
            <person name="Toyotome T."/>
            <person name="Hosono M."/>
            <person name="Torimaru M."/>
            <person name="Fukuda K."/>
            <person name="Mikami N."/>
        </authorList>
    </citation>
    <scope>NUCLEOTIDE SEQUENCE [LARGE SCALE GENOMIC DNA]</scope>
    <source>
        <strain evidence="1 2">KT1a</strain>
    </source>
</reference>
<name>A0ABP9YNJ6_9FUNG</name>
<evidence type="ECO:0000313" key="2">
    <source>
        <dbReference type="Proteomes" id="UP001473302"/>
    </source>
</evidence>